<gene>
    <name evidence="1" type="ORF">SGUI_1832</name>
</gene>
<evidence type="ECO:0000313" key="1">
    <source>
        <dbReference type="EMBL" id="ANS79228.1"/>
    </source>
</evidence>
<dbReference type="OrthoDB" id="4858096at2"/>
<protein>
    <submittedName>
        <fullName evidence="1">Uncharacterized protein</fullName>
    </submittedName>
</protein>
<dbReference type="Proteomes" id="UP000092482">
    <property type="component" value="Chromosome"/>
</dbReference>
<accession>A0A1B1NCR9</accession>
<dbReference type="EMBL" id="CP014989">
    <property type="protein sequence ID" value="ANS79228.1"/>
    <property type="molecule type" value="Genomic_DNA"/>
</dbReference>
<dbReference type="KEGG" id="serj:SGUI_1832"/>
<dbReference type="RefSeq" id="WP_066639167.1">
    <property type="nucleotide sequence ID" value="NZ_CP014989.1"/>
</dbReference>
<evidence type="ECO:0000313" key="2">
    <source>
        <dbReference type="Proteomes" id="UP000092482"/>
    </source>
</evidence>
<dbReference type="STRING" id="1758689.SGUI_1832"/>
<name>A0A1B1NCR9_9MICO</name>
<proteinExistence type="predicted"/>
<sequence length="178" mass="20574">MTYRYGRDWHPVLRKPIQEITEKKARTRFTDGPSFSVSKVADGSGGHVPDYTLKINPDGMYVGTVFYDGYGSEVEKYHFDEAVDRPGELFLREVVVTVYPDGQDRWLSLRDSRAHRSFLFQPDGWARSYLAVKGELAAKVEEFTGVDVSAHWVPMITFGDWDRFGEHRETSARPWYQQ</sequence>
<dbReference type="AlphaFoldDB" id="A0A1B1NCR9"/>
<keyword evidence="2" id="KW-1185">Reference proteome</keyword>
<reference evidence="1 2" key="1">
    <citation type="submission" date="2016-03" db="EMBL/GenBank/DDBJ databases">
        <title>Shallow-sea hydrothermal system.</title>
        <authorList>
            <person name="Tang K."/>
        </authorList>
    </citation>
    <scope>NUCLEOTIDE SEQUENCE [LARGE SCALE GENOMIC DNA]</scope>
    <source>
        <strain evidence="1 2">JLT9</strain>
    </source>
</reference>
<organism evidence="1 2">
    <name type="scientific">Serinicoccus hydrothermalis</name>
    <dbReference type="NCBI Taxonomy" id="1758689"/>
    <lineage>
        <taxon>Bacteria</taxon>
        <taxon>Bacillati</taxon>
        <taxon>Actinomycetota</taxon>
        <taxon>Actinomycetes</taxon>
        <taxon>Micrococcales</taxon>
        <taxon>Ornithinimicrobiaceae</taxon>
        <taxon>Serinicoccus</taxon>
    </lineage>
</organism>